<proteinExistence type="predicted"/>
<keyword evidence="3" id="KW-1185">Reference proteome</keyword>
<dbReference type="Gene3D" id="1.10.10.10">
    <property type="entry name" value="Winged helix-like DNA-binding domain superfamily/Winged helix DNA-binding domain"/>
    <property type="match status" value="1"/>
</dbReference>
<dbReference type="EMBL" id="JAOQKJ010000008">
    <property type="protein sequence ID" value="MCU6745032.1"/>
    <property type="molecule type" value="Genomic_DNA"/>
</dbReference>
<evidence type="ECO:0000259" key="1">
    <source>
        <dbReference type="PROSITE" id="PS50995"/>
    </source>
</evidence>
<organism evidence="2 3">
    <name type="scientific">Suilimivivens aceti</name>
    <dbReference type="NCBI Taxonomy" id="2981774"/>
    <lineage>
        <taxon>Bacteria</taxon>
        <taxon>Bacillati</taxon>
        <taxon>Bacillota</taxon>
        <taxon>Clostridia</taxon>
        <taxon>Lachnospirales</taxon>
        <taxon>Lachnospiraceae</taxon>
        <taxon>Suilimivivens</taxon>
    </lineage>
</organism>
<dbReference type="InterPro" id="IPR000835">
    <property type="entry name" value="HTH_MarR-typ"/>
</dbReference>
<dbReference type="Pfam" id="PF12802">
    <property type="entry name" value="MarR_2"/>
    <property type="match status" value="1"/>
</dbReference>
<dbReference type="PROSITE" id="PS50995">
    <property type="entry name" value="HTH_MARR_2"/>
    <property type="match status" value="1"/>
</dbReference>
<accession>A0ABT2T536</accession>
<feature type="domain" description="HTH marR-type" evidence="1">
    <location>
        <begin position="1"/>
        <end position="138"/>
    </location>
</feature>
<dbReference type="Proteomes" id="UP001652432">
    <property type="component" value="Unassembled WGS sequence"/>
</dbReference>
<evidence type="ECO:0000313" key="2">
    <source>
        <dbReference type="EMBL" id="MCU6745032.1"/>
    </source>
</evidence>
<gene>
    <name evidence="2" type="ORF">OCV77_11085</name>
</gene>
<dbReference type="InterPro" id="IPR036390">
    <property type="entry name" value="WH_DNA-bd_sf"/>
</dbReference>
<protein>
    <submittedName>
        <fullName evidence="2">MarR family transcriptional regulator</fullName>
    </submittedName>
</protein>
<dbReference type="InterPro" id="IPR036388">
    <property type="entry name" value="WH-like_DNA-bd_sf"/>
</dbReference>
<name>A0ABT2T536_9FIRM</name>
<evidence type="ECO:0000313" key="3">
    <source>
        <dbReference type="Proteomes" id="UP001652432"/>
    </source>
</evidence>
<reference evidence="2 3" key="1">
    <citation type="journal article" date="2021" name="ISME Commun">
        <title>Automated analysis of genomic sequences facilitates high-throughput and comprehensive description of bacteria.</title>
        <authorList>
            <person name="Hitch T.C.A."/>
        </authorList>
    </citation>
    <scope>NUCLEOTIDE SEQUENCE [LARGE SCALE GENOMIC DNA]</scope>
    <source>
        <strain evidence="2 3">Sanger_18</strain>
    </source>
</reference>
<comment type="caution">
    <text evidence="2">The sequence shown here is derived from an EMBL/GenBank/DDBJ whole genome shotgun (WGS) entry which is preliminary data.</text>
</comment>
<dbReference type="RefSeq" id="WP_118798889.1">
    <property type="nucleotide sequence ID" value="NZ_JAOQKJ010000008.1"/>
</dbReference>
<sequence length="152" mass="17567">MEDRFERFSVGMSEISRYWHKLTGDEMEKYGLKGTHSIYLLTMYRFPEGLTAPRLCELCVKDKADVSRMMSLMEKKGLVRKESVGKTLYGGVFKLTEEGQEAARHVSERARIAVEIAGKDLTEENRQIFYEALDRIVENLRILAKDGIPEER</sequence>
<dbReference type="SUPFAM" id="SSF46785">
    <property type="entry name" value="Winged helix' DNA-binding domain"/>
    <property type="match status" value="1"/>
</dbReference>